<dbReference type="Proteomes" id="UP001317629">
    <property type="component" value="Chromosome"/>
</dbReference>
<evidence type="ECO:0000313" key="1">
    <source>
        <dbReference type="EMBL" id="BDV34876.1"/>
    </source>
</evidence>
<accession>A0ABN6VJ85</accession>
<protein>
    <submittedName>
        <fullName evidence="1">Uncharacterized protein</fullName>
    </submittedName>
</protein>
<keyword evidence="2" id="KW-1185">Reference proteome</keyword>
<name>A0ABN6VJ85_9HYPH</name>
<dbReference type="EMBL" id="AP027142">
    <property type="protein sequence ID" value="BDV34876.1"/>
    <property type="molecule type" value="Genomic_DNA"/>
</dbReference>
<gene>
    <name evidence="1" type="ORF">SS37A_24050</name>
</gene>
<organism evidence="1 2">
    <name type="scientific">Methylocystis iwaonis</name>
    <dbReference type="NCBI Taxonomy" id="2885079"/>
    <lineage>
        <taxon>Bacteria</taxon>
        <taxon>Pseudomonadati</taxon>
        <taxon>Pseudomonadota</taxon>
        <taxon>Alphaproteobacteria</taxon>
        <taxon>Hyphomicrobiales</taxon>
        <taxon>Methylocystaceae</taxon>
        <taxon>Methylocystis</taxon>
    </lineage>
</organism>
<evidence type="ECO:0000313" key="2">
    <source>
        <dbReference type="Proteomes" id="UP001317629"/>
    </source>
</evidence>
<reference evidence="1 2" key="1">
    <citation type="journal article" date="2023" name="Int. J. Syst. Evol. Microbiol.">
        <title>Methylocystis iwaonis sp. nov., a type II methane-oxidizing bacterium from surface soil of a rice paddy field in Japan, and emended description of the genus Methylocystis (ex Whittenbury et al. 1970) Bowman et al. 1993.</title>
        <authorList>
            <person name="Kaise H."/>
            <person name="Sawadogo J.B."/>
            <person name="Alam M.S."/>
            <person name="Ueno C."/>
            <person name="Dianou D."/>
            <person name="Shinjo R."/>
            <person name="Asakawa S."/>
        </authorList>
    </citation>
    <scope>NUCLEOTIDE SEQUENCE [LARGE SCALE GENOMIC DNA]</scope>
    <source>
        <strain evidence="1 2">SS37A-Re</strain>
    </source>
</reference>
<sequence length="46" mass="5118">MLLWLWIPGRAFGPPGMTQSQCVLFKGEWIKGSAGAKRTEARSRTP</sequence>
<proteinExistence type="predicted"/>